<evidence type="ECO:0000313" key="2">
    <source>
        <dbReference type="Proteomes" id="UP000447355"/>
    </source>
</evidence>
<dbReference type="RefSeq" id="WP_161081603.1">
    <property type="nucleotide sequence ID" value="NZ_WWCX01000001.1"/>
</dbReference>
<gene>
    <name evidence="1" type="ORF">GTP90_00475</name>
</gene>
<accession>A0A845GFP8</accession>
<protein>
    <submittedName>
        <fullName evidence="1">Uncharacterized protein</fullName>
    </submittedName>
</protein>
<dbReference type="Proteomes" id="UP000447355">
    <property type="component" value="Unassembled WGS sequence"/>
</dbReference>
<proteinExistence type="predicted"/>
<dbReference type="EMBL" id="WWCX01000001">
    <property type="protein sequence ID" value="MYM92330.1"/>
    <property type="molecule type" value="Genomic_DNA"/>
</dbReference>
<dbReference type="AlphaFoldDB" id="A0A845GFP8"/>
<reference evidence="1" key="1">
    <citation type="submission" date="2019-12" db="EMBL/GenBank/DDBJ databases">
        <title>Novel species isolated from a subtropical stream in China.</title>
        <authorList>
            <person name="Lu H."/>
        </authorList>
    </citation>
    <scope>NUCLEOTIDE SEQUENCE [LARGE SCALE GENOMIC DNA]</scope>
    <source>
        <strain evidence="1">FT81W</strain>
    </source>
</reference>
<evidence type="ECO:0000313" key="1">
    <source>
        <dbReference type="EMBL" id="MYM92330.1"/>
    </source>
</evidence>
<sequence>MKLSHITAILSGAGLPTLSAEQLRRIAGSQYGKNFQHMLLDVEAGYSQRAEDLSRLITAVLEVPAAVPQATSAVKPELAAPPYYSFPIHCKTGALCVSEAKTKTQGMHTIQIEGAPATLCNGRRVVAWDQKITVQLTPDETLLMLALFEDELEELDLKGHGYKHDKVISFKNQRDKGSYLVKVVQAAKPAINVPVDGAQSMRFISLGYQQLQRNSPHLDVGMIKGQLRKVAGMHKAATHA</sequence>
<name>A0A845GFP8_9BURK</name>
<comment type="caution">
    <text evidence="1">The sequence shown here is derived from an EMBL/GenBank/DDBJ whole genome shotgun (WGS) entry which is preliminary data.</text>
</comment>
<organism evidence="1 2">
    <name type="scientific">Duganella vulcania</name>
    <dbReference type="NCBI Taxonomy" id="2692166"/>
    <lineage>
        <taxon>Bacteria</taxon>
        <taxon>Pseudomonadati</taxon>
        <taxon>Pseudomonadota</taxon>
        <taxon>Betaproteobacteria</taxon>
        <taxon>Burkholderiales</taxon>
        <taxon>Oxalobacteraceae</taxon>
        <taxon>Telluria group</taxon>
        <taxon>Duganella</taxon>
    </lineage>
</organism>